<evidence type="ECO:0000256" key="5">
    <source>
        <dbReference type="ARBA" id="ARBA00024867"/>
    </source>
</evidence>
<dbReference type="PROSITE" id="PS50110">
    <property type="entry name" value="RESPONSE_REGULATORY"/>
    <property type="match status" value="1"/>
</dbReference>
<keyword evidence="2" id="KW-0805">Transcription regulation</keyword>
<keyword evidence="4" id="KW-0804">Transcription</keyword>
<evidence type="ECO:0000313" key="10">
    <source>
        <dbReference type="EMBL" id="MBM6736498.1"/>
    </source>
</evidence>
<evidence type="ECO:0000256" key="2">
    <source>
        <dbReference type="ARBA" id="ARBA00023015"/>
    </source>
</evidence>
<dbReference type="SMART" id="SM00448">
    <property type="entry name" value="REC"/>
    <property type="match status" value="1"/>
</dbReference>
<dbReference type="Gene3D" id="1.10.10.10">
    <property type="entry name" value="Winged helix-like DNA-binding domain superfamily/Winged helix DNA-binding domain"/>
    <property type="match status" value="1"/>
</dbReference>
<keyword evidence="3 7" id="KW-0238">DNA-binding</keyword>
<evidence type="ECO:0000256" key="6">
    <source>
        <dbReference type="PROSITE-ProRule" id="PRU00169"/>
    </source>
</evidence>
<evidence type="ECO:0000256" key="1">
    <source>
        <dbReference type="ARBA" id="ARBA00018672"/>
    </source>
</evidence>
<dbReference type="Proteomes" id="UP000716906">
    <property type="component" value="Unassembled WGS sequence"/>
</dbReference>
<feature type="DNA-binding region" description="OmpR/PhoB-type" evidence="7">
    <location>
        <begin position="128"/>
        <end position="228"/>
    </location>
</feature>
<sequence length="230" mass="25687">MRILIVEDDEIIAEGLEYSLMSEGYEVSVAGTVKAALEFVQEKPSFDFCLLDVILPDGNGFDICQKIRETSQVPILFLTSCDDEVSTVRALDLGADDYIANPFRVRELLARMKAILRRYGIGETNLQPKIVAVGKNQVNLSTGKVYCGNEEVILTAMEYKLLLIFLNNRGQILTRDQILNNIWKGAGEFVNENTLSVYVGRLRKKLGDTASEEAVIETIRGVGYLQSRRA</sequence>
<feature type="domain" description="Response regulatory" evidence="8">
    <location>
        <begin position="2"/>
        <end position="116"/>
    </location>
</feature>
<dbReference type="SUPFAM" id="SSF52172">
    <property type="entry name" value="CheY-like"/>
    <property type="match status" value="1"/>
</dbReference>
<protein>
    <recommendedName>
        <fullName evidence="1">Stage 0 sporulation protein A homolog</fullName>
    </recommendedName>
</protein>
<accession>A0ABS2E4E4</accession>
<keyword evidence="6" id="KW-0597">Phosphoprotein</keyword>
<dbReference type="PANTHER" id="PTHR48111:SF73">
    <property type="entry name" value="ALKALINE PHOSPHATASE SYNTHESIS TRANSCRIPTIONAL REGULATORY PROTEIN PHOP"/>
    <property type="match status" value="1"/>
</dbReference>
<feature type="modified residue" description="4-aspartylphosphate" evidence="6">
    <location>
        <position position="52"/>
    </location>
</feature>
<dbReference type="InterPro" id="IPR011006">
    <property type="entry name" value="CheY-like_superfamily"/>
</dbReference>
<dbReference type="RefSeq" id="WP_138305017.1">
    <property type="nucleotide sequence ID" value="NZ_JACLYY010000001.1"/>
</dbReference>
<dbReference type="CDD" id="cd17574">
    <property type="entry name" value="REC_OmpR"/>
    <property type="match status" value="1"/>
</dbReference>
<comment type="function">
    <text evidence="5">May play the central regulatory role in sporulation. It may be an element of the effector pathway responsible for the activation of sporulation genes in response to nutritional stress. Spo0A may act in concert with spo0H (a sigma factor) to control the expression of some genes that are critical to the sporulation process.</text>
</comment>
<name>A0ABS2E4E4_9FIRM</name>
<dbReference type="Gene3D" id="3.40.50.2300">
    <property type="match status" value="1"/>
</dbReference>
<dbReference type="PROSITE" id="PS51755">
    <property type="entry name" value="OMPR_PHOB"/>
    <property type="match status" value="1"/>
</dbReference>
<feature type="domain" description="OmpR/PhoB-type" evidence="9">
    <location>
        <begin position="128"/>
        <end position="228"/>
    </location>
</feature>
<dbReference type="InterPro" id="IPR039420">
    <property type="entry name" value="WalR-like"/>
</dbReference>
<dbReference type="PANTHER" id="PTHR48111">
    <property type="entry name" value="REGULATOR OF RPOS"/>
    <property type="match status" value="1"/>
</dbReference>
<keyword evidence="11" id="KW-1185">Reference proteome</keyword>
<dbReference type="SMART" id="SM00862">
    <property type="entry name" value="Trans_reg_C"/>
    <property type="match status" value="1"/>
</dbReference>
<dbReference type="CDD" id="cd00383">
    <property type="entry name" value="trans_reg_C"/>
    <property type="match status" value="1"/>
</dbReference>
<dbReference type="Pfam" id="PF00072">
    <property type="entry name" value="Response_reg"/>
    <property type="match status" value="1"/>
</dbReference>
<dbReference type="Gene3D" id="6.10.250.690">
    <property type="match status" value="1"/>
</dbReference>
<reference evidence="10 11" key="1">
    <citation type="journal article" date="2021" name="Sci. Rep.">
        <title>The distribution of antibiotic resistance genes in chicken gut microbiota commensals.</title>
        <authorList>
            <person name="Juricova H."/>
            <person name="Matiasovicova J."/>
            <person name="Kubasova T."/>
            <person name="Cejkova D."/>
            <person name="Rychlik I."/>
        </authorList>
    </citation>
    <scope>NUCLEOTIDE SEQUENCE [LARGE SCALE GENOMIC DNA]</scope>
    <source>
        <strain evidence="10 11">An773</strain>
    </source>
</reference>
<gene>
    <name evidence="10" type="ORF">H7U36_00030</name>
</gene>
<evidence type="ECO:0000313" key="11">
    <source>
        <dbReference type="Proteomes" id="UP000716906"/>
    </source>
</evidence>
<dbReference type="InterPro" id="IPR001867">
    <property type="entry name" value="OmpR/PhoB-type_DNA-bd"/>
</dbReference>
<evidence type="ECO:0000259" key="8">
    <source>
        <dbReference type="PROSITE" id="PS50110"/>
    </source>
</evidence>
<dbReference type="EMBL" id="JACLYY010000001">
    <property type="protein sequence ID" value="MBM6736498.1"/>
    <property type="molecule type" value="Genomic_DNA"/>
</dbReference>
<evidence type="ECO:0000256" key="3">
    <source>
        <dbReference type="ARBA" id="ARBA00023125"/>
    </source>
</evidence>
<comment type="caution">
    <text evidence="10">The sequence shown here is derived from an EMBL/GenBank/DDBJ whole genome shotgun (WGS) entry which is preliminary data.</text>
</comment>
<dbReference type="InterPro" id="IPR036388">
    <property type="entry name" value="WH-like_DNA-bd_sf"/>
</dbReference>
<evidence type="ECO:0000256" key="7">
    <source>
        <dbReference type="PROSITE-ProRule" id="PRU01091"/>
    </source>
</evidence>
<proteinExistence type="predicted"/>
<organism evidence="10 11">
    <name type="scientific">Faecalicatena fissicatena</name>
    <dbReference type="NCBI Taxonomy" id="290055"/>
    <lineage>
        <taxon>Bacteria</taxon>
        <taxon>Bacillati</taxon>
        <taxon>Bacillota</taxon>
        <taxon>Clostridia</taxon>
        <taxon>Lachnospirales</taxon>
        <taxon>Lachnospiraceae</taxon>
        <taxon>Faecalicatena</taxon>
    </lineage>
</organism>
<dbReference type="Pfam" id="PF00486">
    <property type="entry name" value="Trans_reg_C"/>
    <property type="match status" value="1"/>
</dbReference>
<evidence type="ECO:0000256" key="4">
    <source>
        <dbReference type="ARBA" id="ARBA00023163"/>
    </source>
</evidence>
<dbReference type="SUPFAM" id="SSF46894">
    <property type="entry name" value="C-terminal effector domain of the bipartite response regulators"/>
    <property type="match status" value="1"/>
</dbReference>
<dbReference type="InterPro" id="IPR001789">
    <property type="entry name" value="Sig_transdc_resp-reg_receiver"/>
</dbReference>
<evidence type="ECO:0000259" key="9">
    <source>
        <dbReference type="PROSITE" id="PS51755"/>
    </source>
</evidence>
<dbReference type="InterPro" id="IPR016032">
    <property type="entry name" value="Sig_transdc_resp-reg_C-effctor"/>
</dbReference>